<dbReference type="EMBL" id="PGTN01000024">
    <property type="protein sequence ID" value="PJF48101.1"/>
    <property type="molecule type" value="Genomic_DNA"/>
</dbReference>
<gene>
    <name evidence="1" type="ORF">CUN48_05225</name>
</gene>
<dbReference type="Proteomes" id="UP000230790">
    <property type="component" value="Unassembled WGS sequence"/>
</dbReference>
<protein>
    <submittedName>
        <fullName evidence="1">Uncharacterized protein</fullName>
    </submittedName>
</protein>
<comment type="caution">
    <text evidence="1">The sequence shown here is derived from an EMBL/GenBank/DDBJ whole genome shotgun (WGS) entry which is preliminary data.</text>
</comment>
<evidence type="ECO:0000313" key="1">
    <source>
        <dbReference type="EMBL" id="PJF48101.1"/>
    </source>
</evidence>
<proteinExistence type="predicted"/>
<accession>A0A2M8QE71</accession>
<organism evidence="1 2">
    <name type="scientific">Candidatus Thermofonsia Clade 3 bacterium</name>
    <dbReference type="NCBI Taxonomy" id="2364212"/>
    <lineage>
        <taxon>Bacteria</taxon>
        <taxon>Bacillati</taxon>
        <taxon>Chloroflexota</taxon>
        <taxon>Candidatus Thermofontia</taxon>
        <taxon>Candidatus Thermofonsia Clade 3</taxon>
    </lineage>
</organism>
<sequence length="341" mass="39216">MTLAPRVSLVIYNPILEAEGDRRLNRVLGWNDPDRLCAQYIADVEEASHGYVRYQVVERIELDEYPIKQDGFRYDDASYLSAWRARSGFHQPDTANYLAILQRCDFVRKLEAGLVDELWIMAFPYAGLYESCMGGRGAIWCNGPVIPSTAQVARRFVVMGFNYERGVGEMLEDLGHRAESIMEHVFSDIPDEAGAPGSEEGESRHGRSWWDRLLGAIGRRRSAIVNRPSPAVNLSGNLWKQFTRYDKLHPGRAACGNVHFAPNSETDYDWGNRRPVWSNADDWLNYPHFTGQMREMSCADWGNGDIRQHHLWWMKRFPHVEGTTPTGKLNNWWRYIVGLEF</sequence>
<evidence type="ECO:0000313" key="2">
    <source>
        <dbReference type="Proteomes" id="UP000230790"/>
    </source>
</evidence>
<dbReference type="AlphaFoldDB" id="A0A2M8QE71"/>
<name>A0A2M8QE71_9CHLR</name>
<reference evidence="1 2" key="1">
    <citation type="submission" date="2017-11" db="EMBL/GenBank/DDBJ databases">
        <title>Evolution of Phototrophy in the Chloroflexi Phylum Driven by Horizontal Gene Transfer.</title>
        <authorList>
            <person name="Ward L.M."/>
            <person name="Hemp J."/>
            <person name="Shih P.M."/>
            <person name="Mcglynn S.E."/>
            <person name="Fischer W."/>
        </authorList>
    </citation>
    <scope>NUCLEOTIDE SEQUENCE [LARGE SCALE GENOMIC DNA]</scope>
    <source>
        <strain evidence="1">JP3_7</strain>
    </source>
</reference>